<reference evidence="1 2" key="1">
    <citation type="submission" date="2024-10" db="EMBL/GenBank/DDBJ databases">
        <title>Updated reference genomes for cyclostephanoid diatoms.</title>
        <authorList>
            <person name="Roberts W.R."/>
            <person name="Alverson A.J."/>
        </authorList>
    </citation>
    <scope>NUCLEOTIDE SEQUENCE [LARGE SCALE GENOMIC DNA]</scope>
    <source>
        <strain evidence="1 2">AJA010-31</strain>
    </source>
</reference>
<dbReference type="PANTHER" id="PTHR28309:SF1">
    <property type="entry name" value="REQUIRED FOR EXCISION 1-B DOMAIN-CONTAINING PROTEIN"/>
    <property type="match status" value="1"/>
</dbReference>
<dbReference type="PANTHER" id="PTHR28309">
    <property type="entry name" value="REQUIRED FOR EXCISION 1-B DOMAIN-CONTAINING PROTEIN"/>
    <property type="match status" value="1"/>
</dbReference>
<accession>A0ABD3QDE3</accession>
<evidence type="ECO:0000313" key="1">
    <source>
        <dbReference type="EMBL" id="KAL3797938.1"/>
    </source>
</evidence>
<dbReference type="AlphaFoldDB" id="A0ABD3QDE3"/>
<protein>
    <submittedName>
        <fullName evidence="1">Uncharacterized protein</fullName>
    </submittedName>
</protein>
<sequence>MDSTNDANAAPASPQAQSKGIDIRDALFILSARSNGGGENLVANPKSITDEMKEMGQTIDIADQMEFAKPNAFKCECANPNALQDVEEDKVDDGKHEAMRQERAERCEAIHATLQSLNVSELMGALFVAQEERVATYKLYDQGLSTILSSGNITTYPTLCAKVTATFSVLSDTINAVKTSLVETHKRNDIGRTIRQLQQYEGEKLNLTAACHLEKLRLRNEEVGLSFDGSDEASARLLKEGIQSLEEKISSNIESINEVLEELRCIAAEELE</sequence>
<comment type="caution">
    <text evidence="1">The sequence shown here is derived from an EMBL/GenBank/DDBJ whole genome shotgun (WGS) entry which is preliminary data.</text>
</comment>
<proteinExistence type="predicted"/>
<keyword evidence="2" id="KW-1185">Reference proteome</keyword>
<evidence type="ECO:0000313" key="2">
    <source>
        <dbReference type="Proteomes" id="UP001530400"/>
    </source>
</evidence>
<dbReference type="EMBL" id="JALLPJ020000234">
    <property type="protein sequence ID" value="KAL3797938.1"/>
    <property type="molecule type" value="Genomic_DNA"/>
</dbReference>
<dbReference type="Pfam" id="PF14966">
    <property type="entry name" value="DNA_repr_REX1B"/>
    <property type="match status" value="1"/>
</dbReference>
<organism evidence="1 2">
    <name type="scientific">Cyclotella atomus</name>
    <dbReference type="NCBI Taxonomy" id="382360"/>
    <lineage>
        <taxon>Eukaryota</taxon>
        <taxon>Sar</taxon>
        <taxon>Stramenopiles</taxon>
        <taxon>Ochrophyta</taxon>
        <taxon>Bacillariophyta</taxon>
        <taxon>Coscinodiscophyceae</taxon>
        <taxon>Thalassiosirophycidae</taxon>
        <taxon>Stephanodiscales</taxon>
        <taxon>Stephanodiscaceae</taxon>
        <taxon>Cyclotella</taxon>
    </lineage>
</organism>
<name>A0ABD3QDE3_9STRA</name>
<dbReference type="InterPro" id="IPR039491">
    <property type="entry name" value="REX1-B"/>
</dbReference>
<dbReference type="Proteomes" id="UP001530400">
    <property type="component" value="Unassembled WGS sequence"/>
</dbReference>
<gene>
    <name evidence="1" type="ORF">ACHAWO_001419</name>
</gene>